<dbReference type="PANTHER" id="PTHR31170">
    <property type="entry name" value="BNAC04G53230D PROTEIN"/>
    <property type="match status" value="1"/>
</dbReference>
<accession>A0A922G2L3</accession>
<dbReference type="Pfam" id="PF03140">
    <property type="entry name" value="DUF247"/>
    <property type="match status" value="1"/>
</dbReference>
<dbReference type="PANTHER" id="PTHR31170:SF17">
    <property type="match status" value="1"/>
</dbReference>
<evidence type="ECO:0000313" key="2">
    <source>
        <dbReference type="EMBL" id="KAG6731337.1"/>
    </source>
</evidence>
<comment type="caution">
    <text evidence="2">The sequence shown here is derived from an EMBL/GenBank/DDBJ whole genome shotgun (WGS) entry which is preliminary data.</text>
</comment>
<proteinExistence type="predicted"/>
<dbReference type="Proteomes" id="UP000811246">
    <property type="component" value="Chromosome 1"/>
</dbReference>
<keyword evidence="1" id="KW-0472">Membrane</keyword>
<organism evidence="2 3">
    <name type="scientific">Carya illinoinensis</name>
    <name type="common">Pecan</name>
    <dbReference type="NCBI Taxonomy" id="32201"/>
    <lineage>
        <taxon>Eukaryota</taxon>
        <taxon>Viridiplantae</taxon>
        <taxon>Streptophyta</taxon>
        <taxon>Embryophyta</taxon>
        <taxon>Tracheophyta</taxon>
        <taxon>Spermatophyta</taxon>
        <taxon>Magnoliopsida</taxon>
        <taxon>eudicotyledons</taxon>
        <taxon>Gunneridae</taxon>
        <taxon>Pentapetalae</taxon>
        <taxon>rosids</taxon>
        <taxon>fabids</taxon>
        <taxon>Fagales</taxon>
        <taxon>Juglandaceae</taxon>
        <taxon>Carya</taxon>
    </lineage>
</organism>
<dbReference type="EMBL" id="CM031825">
    <property type="protein sequence ID" value="KAG6731338.1"/>
    <property type="molecule type" value="Genomic_DNA"/>
</dbReference>
<gene>
    <name evidence="2" type="ORF">I3842_01G125000</name>
</gene>
<evidence type="ECO:0000256" key="1">
    <source>
        <dbReference type="SAM" id="Phobius"/>
    </source>
</evidence>
<keyword evidence="1" id="KW-0812">Transmembrane</keyword>
<dbReference type="EMBL" id="CM031825">
    <property type="protein sequence ID" value="KAG6731337.1"/>
    <property type="molecule type" value="Genomic_DNA"/>
</dbReference>
<protein>
    <submittedName>
        <fullName evidence="2">Uncharacterized protein</fullName>
    </submittedName>
</protein>
<name>A0A922G2L3_CARIL</name>
<feature type="transmembrane region" description="Helical" evidence="1">
    <location>
        <begin position="457"/>
        <end position="481"/>
    </location>
</feature>
<keyword evidence="1" id="KW-1133">Transmembrane helix</keyword>
<reference evidence="2" key="1">
    <citation type="submission" date="2021-01" db="EMBL/GenBank/DDBJ databases">
        <authorList>
            <person name="Lovell J.T."/>
            <person name="Bentley N."/>
            <person name="Bhattarai G."/>
            <person name="Jenkins J.W."/>
            <person name="Sreedasyam A."/>
            <person name="Alarcon Y."/>
            <person name="Bock C."/>
            <person name="Boston L."/>
            <person name="Carlson J."/>
            <person name="Cervantes K."/>
            <person name="Clermont K."/>
            <person name="Krom N."/>
            <person name="Kubenka K."/>
            <person name="Mamidi S."/>
            <person name="Mattison C."/>
            <person name="Monteros M."/>
            <person name="Pisani C."/>
            <person name="Plott C."/>
            <person name="Rajasekar S."/>
            <person name="Rhein H.S."/>
            <person name="Rohla C."/>
            <person name="Song M."/>
            <person name="Hilaire R.S."/>
            <person name="Shu S."/>
            <person name="Wells L."/>
            <person name="Wang X."/>
            <person name="Webber J."/>
            <person name="Heerema R.J."/>
            <person name="Klein P."/>
            <person name="Conner P."/>
            <person name="Grauke L."/>
            <person name="Grimwood J."/>
            <person name="Schmutz J."/>
            <person name="Randall J.J."/>
        </authorList>
    </citation>
    <scope>NUCLEOTIDE SEQUENCE</scope>
    <source>
        <tissue evidence="2">Leaf</tissue>
    </source>
</reference>
<sequence>MSPTLSNRIDRKLAGLTPISPKCCIFKLHRHLRNVNNKAYEPLLLAIGPYNHGKDGLGLMEEHKLRYLQQMLQRRNERSVDRYIMALRELEERARKCYAECIRQTKDDFVEMMLLDGCFIIELFGKWGVQDLRDQCDPIFQLDWMRNGIVRDLLLFENQLPFFVLTKLFEMISGSSGADIMIRLVGLAFDFLSSQIPFQQTINSPSNDAMVQEMVDMSSKSVKHILEKRSDQLTHLLDLMHSGISFSVLNMDKHHAIVPPQEAGVKFKKLLKTFKHLSGLIHKAANLVDFTKLSKDAGNGDWTLIHSATELHEAGVKFKKAERGNIFGIKFNDNGVLEVSPLTIQDKTETYLRNLIAYEQYSQDKDSHYATDYMCFLDDLINSPKDVEFLRRRGIIENLLGDDEVISTMVNKLGHNVYLPARLSIYAKTTEDLNKHCSRRRNLWMAKLRHNYFNSPWSLLSFLAAVLLLSLTFTQTLFSIIK</sequence>
<evidence type="ECO:0000313" key="3">
    <source>
        <dbReference type="Proteomes" id="UP000811246"/>
    </source>
</evidence>
<dbReference type="AlphaFoldDB" id="A0A922G2L3"/>
<dbReference type="InterPro" id="IPR004158">
    <property type="entry name" value="DUF247_pln"/>
</dbReference>